<dbReference type="Pfam" id="PF00440">
    <property type="entry name" value="TetR_N"/>
    <property type="match status" value="1"/>
</dbReference>
<name>A0A171DQY2_9ACTN</name>
<feature type="domain" description="HTH tetR-type" evidence="5">
    <location>
        <begin position="4"/>
        <end position="64"/>
    </location>
</feature>
<evidence type="ECO:0000256" key="2">
    <source>
        <dbReference type="ARBA" id="ARBA00023125"/>
    </source>
</evidence>
<dbReference type="STRING" id="161355.PS9374_07156"/>
<dbReference type="InterPro" id="IPR050109">
    <property type="entry name" value="HTH-type_TetR-like_transc_reg"/>
</dbReference>
<dbReference type="GO" id="GO:0000976">
    <property type="term" value="F:transcription cis-regulatory region binding"/>
    <property type="evidence" value="ECO:0007669"/>
    <property type="project" value="TreeGrafter"/>
</dbReference>
<keyword evidence="3" id="KW-0804">Transcription</keyword>
<dbReference type="SUPFAM" id="SSF46689">
    <property type="entry name" value="Homeodomain-like"/>
    <property type="match status" value="1"/>
</dbReference>
<dbReference type="PRINTS" id="PR00455">
    <property type="entry name" value="HTHTETR"/>
</dbReference>
<dbReference type="InterPro" id="IPR001647">
    <property type="entry name" value="HTH_TetR"/>
</dbReference>
<dbReference type="PANTHER" id="PTHR30055:SF234">
    <property type="entry name" value="HTH-TYPE TRANSCRIPTIONAL REGULATOR BETI"/>
    <property type="match status" value="1"/>
</dbReference>
<dbReference type="PANTHER" id="PTHR30055">
    <property type="entry name" value="HTH-TYPE TRANSCRIPTIONAL REGULATOR RUTR"/>
    <property type="match status" value="1"/>
</dbReference>
<dbReference type="RefSeq" id="WP_068904584.1">
    <property type="nucleotide sequence ID" value="NZ_BDCX01000034.1"/>
</dbReference>
<dbReference type="InterPro" id="IPR036271">
    <property type="entry name" value="Tet_transcr_reg_TetR-rel_C_sf"/>
</dbReference>
<dbReference type="SUPFAM" id="SSF48498">
    <property type="entry name" value="Tetracyclin repressor-like, C-terminal domain"/>
    <property type="match status" value="1"/>
</dbReference>
<keyword evidence="1" id="KW-0805">Transcription regulation</keyword>
<feature type="DNA-binding region" description="H-T-H motif" evidence="4">
    <location>
        <begin position="27"/>
        <end position="46"/>
    </location>
</feature>
<dbReference type="Gene3D" id="1.10.10.60">
    <property type="entry name" value="Homeodomain-like"/>
    <property type="match status" value="1"/>
</dbReference>
<evidence type="ECO:0000256" key="4">
    <source>
        <dbReference type="PROSITE-ProRule" id="PRU00335"/>
    </source>
</evidence>
<evidence type="ECO:0000256" key="1">
    <source>
        <dbReference type="ARBA" id="ARBA00023015"/>
    </source>
</evidence>
<dbReference type="Gene3D" id="1.10.357.10">
    <property type="entry name" value="Tetracycline Repressor, domain 2"/>
    <property type="match status" value="1"/>
</dbReference>
<keyword evidence="2 4" id="KW-0238">DNA-binding</keyword>
<evidence type="ECO:0000256" key="3">
    <source>
        <dbReference type="ARBA" id="ARBA00023163"/>
    </source>
</evidence>
<reference evidence="6 7" key="1">
    <citation type="journal article" date="2016" name="Genome Announc.">
        <title>Draft Genome Sequence of Planomonospora sphaerica JCM9374, a Rare Actinomycete.</title>
        <authorList>
            <person name="Dohra H."/>
            <person name="Suzuki T."/>
            <person name="Inoue Y."/>
            <person name="Kodani S."/>
        </authorList>
    </citation>
    <scope>NUCLEOTIDE SEQUENCE [LARGE SCALE GENOMIC DNA]</scope>
    <source>
        <strain evidence="6 7">JCM 9374</strain>
    </source>
</reference>
<dbReference type="AlphaFoldDB" id="A0A171DQY2"/>
<dbReference type="PROSITE" id="PS50977">
    <property type="entry name" value="HTH_TETR_2"/>
    <property type="match status" value="1"/>
</dbReference>
<gene>
    <name evidence="6" type="ORF">PS9374_07156</name>
</gene>
<dbReference type="EMBL" id="BDCX01000034">
    <property type="protein sequence ID" value="GAT71465.1"/>
    <property type="molecule type" value="Genomic_DNA"/>
</dbReference>
<protein>
    <submittedName>
        <fullName evidence="6">TetR family transcriptional regulator</fullName>
    </submittedName>
</protein>
<dbReference type="InterPro" id="IPR009057">
    <property type="entry name" value="Homeodomain-like_sf"/>
</dbReference>
<dbReference type="OrthoDB" id="3404594at2"/>
<organism evidence="6 7">
    <name type="scientific">Planomonospora sphaerica</name>
    <dbReference type="NCBI Taxonomy" id="161355"/>
    <lineage>
        <taxon>Bacteria</taxon>
        <taxon>Bacillati</taxon>
        <taxon>Actinomycetota</taxon>
        <taxon>Actinomycetes</taxon>
        <taxon>Streptosporangiales</taxon>
        <taxon>Streptosporangiaceae</taxon>
        <taxon>Planomonospora</taxon>
    </lineage>
</organism>
<keyword evidence="7" id="KW-1185">Reference proteome</keyword>
<sequence>MPRASQKDTILRAALSCFAEYGYDATRTRHIAERAGVAESALYRHHPSKEAIAQELYAAYFTRYAERLRAVADGPDDPAAKLAAVIRAVLAAYREDPDAFVFTLVRTPAFLPRLPEGTVYPVEIIEGIVTAGQRAGVIRDGQANLLAGIFFGCVLRPIILATLAAPGALDLLGETRHDTVIEQAALAALRRPDDE</sequence>
<reference evidence="7" key="2">
    <citation type="submission" date="2016-04" db="EMBL/GenBank/DDBJ databases">
        <title>Planomonospora sphaerica JCM9374 whole genome shotgun sequence.</title>
        <authorList>
            <person name="Suzuki T."/>
            <person name="Dohra H."/>
            <person name="Kodani S."/>
        </authorList>
    </citation>
    <scope>NUCLEOTIDE SEQUENCE [LARGE SCALE GENOMIC DNA]</scope>
    <source>
        <strain evidence="7">JCM 9374</strain>
    </source>
</reference>
<accession>A0A171DQY2</accession>
<evidence type="ECO:0000313" key="7">
    <source>
        <dbReference type="Proteomes" id="UP000077701"/>
    </source>
</evidence>
<evidence type="ECO:0000259" key="5">
    <source>
        <dbReference type="PROSITE" id="PS50977"/>
    </source>
</evidence>
<comment type="caution">
    <text evidence="6">The sequence shown here is derived from an EMBL/GenBank/DDBJ whole genome shotgun (WGS) entry which is preliminary data.</text>
</comment>
<dbReference type="GO" id="GO:0003700">
    <property type="term" value="F:DNA-binding transcription factor activity"/>
    <property type="evidence" value="ECO:0007669"/>
    <property type="project" value="TreeGrafter"/>
</dbReference>
<dbReference type="Proteomes" id="UP000077701">
    <property type="component" value="Unassembled WGS sequence"/>
</dbReference>
<proteinExistence type="predicted"/>
<evidence type="ECO:0000313" key="6">
    <source>
        <dbReference type="EMBL" id="GAT71465.1"/>
    </source>
</evidence>